<comment type="subcellular location">
    <subcellularLocation>
        <location evidence="1">Membrane</location>
        <topology evidence="1">Single-pass membrane protein</topology>
    </subcellularLocation>
</comment>
<evidence type="ECO:0000256" key="12">
    <source>
        <dbReference type="SAM" id="Phobius"/>
    </source>
</evidence>
<dbReference type="SMART" id="SM00181">
    <property type="entry name" value="EGF"/>
    <property type="match status" value="1"/>
</dbReference>
<accession>A0A9Q0Z4T4</accession>
<evidence type="ECO:0000256" key="1">
    <source>
        <dbReference type="ARBA" id="ARBA00004167"/>
    </source>
</evidence>
<evidence type="ECO:0000313" key="16">
    <source>
        <dbReference type="Proteomes" id="UP001151529"/>
    </source>
</evidence>
<dbReference type="PROSITE" id="PS50927">
    <property type="entry name" value="BULB_LECTIN"/>
    <property type="match status" value="1"/>
</dbReference>
<keyword evidence="8" id="KW-0325">Glycoprotein</keyword>
<dbReference type="CDD" id="cd00053">
    <property type="entry name" value="EGF"/>
    <property type="match status" value="1"/>
</dbReference>
<dbReference type="SUPFAM" id="SSF51110">
    <property type="entry name" value="alpha-D-mannose-specific plant lectins"/>
    <property type="match status" value="1"/>
</dbReference>
<reference evidence="15" key="1">
    <citation type="submission" date="2022-11" db="EMBL/GenBank/DDBJ databases">
        <authorList>
            <person name="Hyden B.L."/>
            <person name="Feng K."/>
            <person name="Yates T."/>
            <person name="Jawdy S."/>
            <person name="Smart L.B."/>
            <person name="Muchero W."/>
        </authorList>
    </citation>
    <scope>NUCLEOTIDE SEQUENCE</scope>
    <source>
        <tissue evidence="15">Shoot tip</tissue>
    </source>
</reference>
<dbReference type="PANTHER" id="PTHR47974">
    <property type="entry name" value="OS07G0415500 PROTEIN"/>
    <property type="match status" value="1"/>
</dbReference>
<evidence type="ECO:0000256" key="9">
    <source>
        <dbReference type="ARBA" id="ARBA00047899"/>
    </source>
</evidence>
<evidence type="ECO:0000256" key="3">
    <source>
        <dbReference type="ARBA" id="ARBA00022692"/>
    </source>
</evidence>
<evidence type="ECO:0000256" key="11">
    <source>
        <dbReference type="SAM" id="MobiDB-lite"/>
    </source>
</evidence>
<dbReference type="InterPro" id="IPR001480">
    <property type="entry name" value="Bulb-type_lectin_dom"/>
</dbReference>
<feature type="region of interest" description="Disordered" evidence="11">
    <location>
        <begin position="1"/>
        <end position="21"/>
    </location>
</feature>
<proteinExistence type="predicted"/>
<dbReference type="AlphaFoldDB" id="A0A9Q0Z4T4"/>
<comment type="catalytic activity">
    <reaction evidence="9">
        <text>L-threonyl-[protein] + ATP = O-phospho-L-threonyl-[protein] + ADP + H(+)</text>
        <dbReference type="Rhea" id="RHEA:46608"/>
        <dbReference type="Rhea" id="RHEA-COMP:11060"/>
        <dbReference type="Rhea" id="RHEA-COMP:11605"/>
        <dbReference type="ChEBI" id="CHEBI:15378"/>
        <dbReference type="ChEBI" id="CHEBI:30013"/>
        <dbReference type="ChEBI" id="CHEBI:30616"/>
        <dbReference type="ChEBI" id="CHEBI:61977"/>
        <dbReference type="ChEBI" id="CHEBI:456216"/>
        <dbReference type="EC" id="2.7.11.1"/>
    </reaction>
</comment>
<dbReference type="OrthoDB" id="1537556at2759"/>
<dbReference type="GO" id="GO:0016020">
    <property type="term" value="C:membrane"/>
    <property type="evidence" value="ECO:0007669"/>
    <property type="project" value="UniProtKB-SubCell"/>
</dbReference>
<evidence type="ECO:0000256" key="4">
    <source>
        <dbReference type="ARBA" id="ARBA00022729"/>
    </source>
</evidence>
<dbReference type="InterPro" id="IPR036426">
    <property type="entry name" value="Bulb-type_lectin_dom_sf"/>
</dbReference>
<keyword evidence="16" id="KW-1185">Reference proteome</keyword>
<keyword evidence="5 12" id="KW-1133">Transmembrane helix</keyword>
<dbReference type="GO" id="GO:0004674">
    <property type="term" value="F:protein serine/threonine kinase activity"/>
    <property type="evidence" value="ECO:0007669"/>
    <property type="project" value="UniProtKB-EC"/>
</dbReference>
<dbReference type="Gene3D" id="2.90.10.10">
    <property type="entry name" value="Bulb-type lectin domain"/>
    <property type="match status" value="1"/>
</dbReference>
<sequence length="575" mass="65349">MASTPEHPSDNKAWRLSPPQTLHGFRRKTKSSFLPTPPSQPAFTPWDNSSKHFNFSIWYYKLPRNITTTVWTANKHDSPLSTNASLVITATRELRLTDSSSRSNLWPGAPNATNNSTRLVLNEDGNLVYDKWESFHFPTDTFLPNQSINGTELVSQNGKFRFLNSSVLSFNYPDNYWTSDKVFEQLNSDGSVNQGNGVSIISADYGVARMRRLTLDNDGNLRVYSHDESLGQWFIAWQALQESCRAHGICGPNAICLTDSSNSMSCVCPPGFRRSSTSADACERKRKLTSNTKFLQLDYVNFTGGSNQTNLKVRNLTDCRANCLDRPNCLGFMFKYDGQGYCVLQLDRLLYGYWSPGTEVAMFLRVDSSETDETNFTGMSRVLDTTCPVRVTLPFPPRESNTTTRNIAIICTLFAAELIAGILFFWAFLKKYIKYRDMAQTLGLEFLPAGGPKRFTYAELKAATDDFSDAIGKGGFRNFEAQDSSVDSEEWYFPRWAFDKVFKEMRVEDILDRQIKHCYDDRVHFDMVDRMVKTALWCLQDRADMRPSMGKVAKMLEGSVEITEPKKPTIFFLED</sequence>
<dbReference type="Proteomes" id="UP001151529">
    <property type="component" value="Chromosome 10"/>
</dbReference>
<dbReference type="InterPro" id="IPR000858">
    <property type="entry name" value="S_locus_glycoprot_dom"/>
</dbReference>
<dbReference type="GO" id="GO:0048544">
    <property type="term" value="P:recognition of pollen"/>
    <property type="evidence" value="ECO:0007669"/>
    <property type="project" value="InterPro"/>
</dbReference>
<dbReference type="InterPro" id="IPR000742">
    <property type="entry name" value="EGF"/>
</dbReference>
<feature type="domain" description="Bulb-type lectin" evidence="13">
    <location>
        <begin position="19"/>
        <end position="142"/>
    </location>
</feature>
<dbReference type="Pfam" id="PF01453">
    <property type="entry name" value="B_lectin"/>
    <property type="match status" value="1"/>
</dbReference>
<evidence type="ECO:0000256" key="6">
    <source>
        <dbReference type="ARBA" id="ARBA00023136"/>
    </source>
</evidence>
<dbReference type="Gene3D" id="1.10.510.10">
    <property type="entry name" value="Transferase(Phosphotransferase) domain 1"/>
    <property type="match status" value="1"/>
</dbReference>
<keyword evidence="4" id="KW-0732">Signal</keyword>
<evidence type="ECO:0000259" key="14">
    <source>
        <dbReference type="PROSITE" id="PS50948"/>
    </source>
</evidence>
<gene>
    <name evidence="15" type="ORF">OIU85_024436</name>
</gene>
<evidence type="ECO:0000313" key="15">
    <source>
        <dbReference type="EMBL" id="KAJ6721347.1"/>
    </source>
</evidence>
<keyword evidence="6 12" id="KW-0472">Membrane</keyword>
<dbReference type="Pfam" id="PF00954">
    <property type="entry name" value="S_locus_glycop"/>
    <property type="match status" value="1"/>
</dbReference>
<reference evidence="15" key="2">
    <citation type="journal article" date="2023" name="Int. J. Mol. Sci.">
        <title>De Novo Assembly and Annotation of 11 Diverse Shrub Willow (Salix) Genomes Reveals Novel Gene Organization in Sex-Linked Regions.</title>
        <authorList>
            <person name="Hyden B."/>
            <person name="Feng K."/>
            <person name="Yates T.B."/>
            <person name="Jawdy S."/>
            <person name="Cereghino C."/>
            <person name="Smart L.B."/>
            <person name="Muchero W."/>
        </authorList>
    </citation>
    <scope>NUCLEOTIDE SEQUENCE [LARGE SCALE GENOMIC DNA]</scope>
    <source>
        <tissue evidence="15">Shoot tip</tissue>
    </source>
</reference>
<name>A0A9Q0Z4T4_SALVM</name>
<feature type="domain" description="Apple" evidence="14">
    <location>
        <begin position="282"/>
        <end position="367"/>
    </location>
</feature>
<dbReference type="EMBL" id="JAPFFL010000006">
    <property type="protein sequence ID" value="KAJ6721347.1"/>
    <property type="molecule type" value="Genomic_DNA"/>
</dbReference>
<dbReference type="PANTHER" id="PTHR47974:SF6">
    <property type="entry name" value="NON-SPECIFIC SERINE_THREONINE PROTEIN KINASE"/>
    <property type="match status" value="1"/>
</dbReference>
<dbReference type="PROSITE" id="PS50948">
    <property type="entry name" value="PAN"/>
    <property type="match status" value="1"/>
</dbReference>
<feature type="transmembrane region" description="Helical" evidence="12">
    <location>
        <begin position="407"/>
        <end position="429"/>
    </location>
</feature>
<comment type="caution">
    <text evidence="15">The sequence shown here is derived from an EMBL/GenBank/DDBJ whole genome shotgun (WGS) entry which is preliminary data.</text>
</comment>
<evidence type="ECO:0000256" key="7">
    <source>
        <dbReference type="ARBA" id="ARBA00023157"/>
    </source>
</evidence>
<evidence type="ECO:0000256" key="2">
    <source>
        <dbReference type="ARBA" id="ARBA00012513"/>
    </source>
</evidence>
<protein>
    <recommendedName>
        <fullName evidence="2">non-specific serine/threonine protein kinase</fullName>
        <ecNumber evidence="2">2.7.11.1</ecNumber>
    </recommendedName>
</protein>
<dbReference type="EC" id="2.7.11.1" evidence="2"/>
<evidence type="ECO:0000259" key="13">
    <source>
        <dbReference type="PROSITE" id="PS50927"/>
    </source>
</evidence>
<dbReference type="InterPro" id="IPR003609">
    <property type="entry name" value="Pan_app"/>
</dbReference>
<evidence type="ECO:0000256" key="10">
    <source>
        <dbReference type="ARBA" id="ARBA00048679"/>
    </source>
</evidence>
<comment type="catalytic activity">
    <reaction evidence="10">
        <text>L-seryl-[protein] + ATP = O-phospho-L-seryl-[protein] + ADP + H(+)</text>
        <dbReference type="Rhea" id="RHEA:17989"/>
        <dbReference type="Rhea" id="RHEA-COMP:9863"/>
        <dbReference type="Rhea" id="RHEA-COMP:11604"/>
        <dbReference type="ChEBI" id="CHEBI:15378"/>
        <dbReference type="ChEBI" id="CHEBI:29999"/>
        <dbReference type="ChEBI" id="CHEBI:30616"/>
        <dbReference type="ChEBI" id="CHEBI:83421"/>
        <dbReference type="ChEBI" id="CHEBI:456216"/>
        <dbReference type="EC" id="2.7.11.1"/>
    </reaction>
</comment>
<organism evidence="15 16">
    <name type="scientific">Salix viminalis</name>
    <name type="common">Common osier</name>
    <name type="synonym">Basket willow</name>
    <dbReference type="NCBI Taxonomy" id="40686"/>
    <lineage>
        <taxon>Eukaryota</taxon>
        <taxon>Viridiplantae</taxon>
        <taxon>Streptophyta</taxon>
        <taxon>Embryophyta</taxon>
        <taxon>Tracheophyta</taxon>
        <taxon>Spermatophyta</taxon>
        <taxon>Magnoliopsida</taxon>
        <taxon>eudicotyledons</taxon>
        <taxon>Gunneridae</taxon>
        <taxon>Pentapetalae</taxon>
        <taxon>rosids</taxon>
        <taxon>fabids</taxon>
        <taxon>Malpighiales</taxon>
        <taxon>Salicaceae</taxon>
        <taxon>Saliceae</taxon>
        <taxon>Salix</taxon>
    </lineage>
</organism>
<evidence type="ECO:0000256" key="5">
    <source>
        <dbReference type="ARBA" id="ARBA00022989"/>
    </source>
</evidence>
<evidence type="ECO:0000256" key="8">
    <source>
        <dbReference type="ARBA" id="ARBA00023180"/>
    </source>
</evidence>
<keyword evidence="7" id="KW-1015">Disulfide bond</keyword>
<keyword evidence="3 12" id="KW-0812">Transmembrane</keyword>